<dbReference type="Gene3D" id="3.40.630.30">
    <property type="match status" value="1"/>
</dbReference>
<dbReference type="AlphaFoldDB" id="A0A4P7KQF2"/>
<evidence type="ECO:0000256" key="6">
    <source>
        <dbReference type="ARBA" id="ARBA00022929"/>
    </source>
</evidence>
<comment type="similarity">
    <text evidence="8 9">Belongs to the autoinducer synthase family.</text>
</comment>
<dbReference type="GO" id="GO:0009372">
    <property type="term" value="P:quorum sensing"/>
    <property type="evidence" value="ECO:0007669"/>
    <property type="project" value="UniProtKB-UniRule"/>
</dbReference>
<dbReference type="RefSeq" id="WP_026821910.1">
    <property type="nucleotide sequence ID" value="NZ_CP038613.1"/>
</dbReference>
<dbReference type="GeneID" id="96876046"/>
<dbReference type="GO" id="GO:0007165">
    <property type="term" value="P:signal transduction"/>
    <property type="evidence" value="ECO:0007669"/>
    <property type="project" value="TreeGrafter"/>
</dbReference>
<name>A0A4P7KQF2_9GAMM</name>
<evidence type="ECO:0000256" key="1">
    <source>
        <dbReference type="ARBA" id="ARBA00012340"/>
    </source>
</evidence>
<dbReference type="KEGG" id="ans:ArsFIN_07920"/>
<sequence>MLEIFDVNYNLLTEKKSKELFTLRKETFKDRLNWAVNCINGMEFDEYDNDKTNYLFGVRNNTIICSVRFIEMQFPNMITGTFAPFFKHLNLPKGNYIESSRFFVAKDRTKELNCDKYPVFFILCLAMINYAQKGDYDGILTIISHAMLKVVERSGWEVSIIEQGLSEKNEKVYLLLLPIDSRNQNKLIGRIRSHYDSLVNNNLKKWPLIYPSFGDRFNEL</sequence>
<dbReference type="EMBL" id="CP123504">
    <property type="protein sequence ID" value="WGM02139.1"/>
    <property type="molecule type" value="Genomic_DNA"/>
</dbReference>
<dbReference type="Proteomes" id="UP001177595">
    <property type="component" value="Chromosome"/>
</dbReference>
<evidence type="ECO:0000256" key="8">
    <source>
        <dbReference type="PROSITE-ProRule" id="PRU00533"/>
    </source>
</evidence>
<evidence type="ECO:0000256" key="5">
    <source>
        <dbReference type="ARBA" id="ARBA00022691"/>
    </source>
</evidence>
<dbReference type="Pfam" id="PF00765">
    <property type="entry name" value="Autoind_synth"/>
    <property type="match status" value="1"/>
</dbReference>
<dbReference type="PROSITE" id="PS00949">
    <property type="entry name" value="AUTOINDUCER_SYNTH_1"/>
    <property type="match status" value="1"/>
</dbReference>
<keyword evidence="4 9" id="KW-0808">Transferase</keyword>
<dbReference type="PANTHER" id="PTHR39322:SF1">
    <property type="entry name" value="ISOVALERYL-HOMOSERINE LACTONE SYNTHASE"/>
    <property type="match status" value="1"/>
</dbReference>
<dbReference type="InterPro" id="IPR016181">
    <property type="entry name" value="Acyl_CoA_acyltransferase"/>
</dbReference>
<keyword evidence="10" id="KW-0012">Acyltransferase</keyword>
<dbReference type="GO" id="GO:0061579">
    <property type="term" value="F:N-acyl homoserine lactone synthase activity"/>
    <property type="evidence" value="ECO:0007669"/>
    <property type="project" value="UniProtKB-UniRule"/>
</dbReference>
<evidence type="ECO:0000313" key="15">
    <source>
        <dbReference type="Proteomes" id="UP001177592"/>
    </source>
</evidence>
<reference evidence="11" key="2">
    <citation type="submission" date="2023-04" db="EMBL/GenBank/DDBJ databases">
        <title>Genome dynamics across the evolutionary transition to endosymbiosis.</title>
        <authorList>
            <person name="Siozios S."/>
            <person name="Nadal-Jimenez P."/>
            <person name="Azagi T."/>
            <person name="Sprong H."/>
            <person name="Frost C.L."/>
            <person name="Parratt S.R."/>
            <person name="Taylor G."/>
            <person name="Brettell L."/>
            <person name="Lew K.C."/>
            <person name="Croft L."/>
            <person name="King K.C."/>
            <person name="Brockhurst M.A."/>
            <person name="Hypsa V."/>
            <person name="Novakova E."/>
            <person name="Darby A.C."/>
            <person name="Hurst G.D.D."/>
        </authorList>
    </citation>
    <scope>NUCLEOTIDE SEQUENCE</scope>
    <source>
        <strain evidence="11">AIh</strain>
        <strain evidence="13">ANv_CAN</strain>
        <strain evidence="12">APv</strain>
    </source>
</reference>
<dbReference type="EMBL" id="CP038613">
    <property type="protein sequence ID" value="QBY42247.1"/>
    <property type="molecule type" value="Genomic_DNA"/>
</dbReference>
<keyword evidence="15" id="KW-1185">Reference proteome</keyword>
<gene>
    <name evidence="10" type="primary">esaI_1</name>
    <name evidence="10" type="ORF">ArsFIN_07920</name>
    <name evidence="11" type="ORF">QE207_16805</name>
    <name evidence="12" type="ORF">QE210_03200</name>
    <name evidence="13" type="ORF">QE258_03370</name>
</gene>
<comment type="catalytic activity">
    <reaction evidence="7 9">
        <text>a fatty acyl-[ACP] + S-adenosyl-L-methionine = an N-acyl-L-homoserine lactone + S-methyl-5'-thioadenosine + holo-[ACP] + H(+)</text>
        <dbReference type="Rhea" id="RHEA:10096"/>
        <dbReference type="Rhea" id="RHEA-COMP:9685"/>
        <dbReference type="Rhea" id="RHEA-COMP:14125"/>
        <dbReference type="ChEBI" id="CHEBI:15378"/>
        <dbReference type="ChEBI" id="CHEBI:17509"/>
        <dbReference type="ChEBI" id="CHEBI:55474"/>
        <dbReference type="ChEBI" id="CHEBI:59789"/>
        <dbReference type="ChEBI" id="CHEBI:64479"/>
        <dbReference type="ChEBI" id="CHEBI:138651"/>
        <dbReference type="EC" id="2.3.1.184"/>
    </reaction>
</comment>
<keyword evidence="5 9" id="KW-0949">S-adenosyl-L-methionine</keyword>
<evidence type="ECO:0000256" key="2">
    <source>
        <dbReference type="ARBA" id="ARBA00018768"/>
    </source>
</evidence>
<dbReference type="InterPro" id="IPR018311">
    <property type="entry name" value="Autoind_synth_CS"/>
</dbReference>
<dbReference type="PRINTS" id="PR01549">
    <property type="entry name" value="AUTOINDCRSYN"/>
</dbReference>
<organism evidence="10 14">
    <name type="scientific">Arsenophonus nasoniae</name>
    <name type="common">son-killer infecting Nasonia vitripennis</name>
    <dbReference type="NCBI Taxonomy" id="638"/>
    <lineage>
        <taxon>Bacteria</taxon>
        <taxon>Pseudomonadati</taxon>
        <taxon>Pseudomonadota</taxon>
        <taxon>Gammaproteobacteria</taxon>
        <taxon>Enterobacterales</taxon>
        <taxon>Morganellaceae</taxon>
        <taxon>Arsenophonus</taxon>
    </lineage>
</organism>
<dbReference type="PROSITE" id="PS51187">
    <property type="entry name" value="AUTOINDUCER_SYNTH_2"/>
    <property type="match status" value="1"/>
</dbReference>
<dbReference type="Proteomes" id="UP001177592">
    <property type="component" value="Chromosome"/>
</dbReference>
<dbReference type="Proteomes" id="UP000295134">
    <property type="component" value="Chromosome"/>
</dbReference>
<dbReference type="EMBL" id="CP123498">
    <property type="protein sequence ID" value="WGL95285.1"/>
    <property type="molecule type" value="Genomic_DNA"/>
</dbReference>
<keyword evidence="6 8" id="KW-0071">Autoinducer synthesis</keyword>
<evidence type="ECO:0000256" key="7">
    <source>
        <dbReference type="ARBA" id="ARBA00048576"/>
    </source>
</evidence>
<dbReference type="EC" id="2.3.1.184" evidence="1 9"/>
<evidence type="ECO:0000313" key="11">
    <source>
        <dbReference type="EMBL" id="WGL95285.1"/>
    </source>
</evidence>
<evidence type="ECO:0000256" key="3">
    <source>
        <dbReference type="ARBA" id="ARBA00022654"/>
    </source>
</evidence>
<evidence type="ECO:0000256" key="4">
    <source>
        <dbReference type="ARBA" id="ARBA00022679"/>
    </source>
</evidence>
<accession>A0A4P7KQF2</accession>
<keyword evidence="3 8" id="KW-0673">Quorum sensing</keyword>
<dbReference type="InterPro" id="IPR001690">
    <property type="entry name" value="Autoind_synthase"/>
</dbReference>
<dbReference type="EMBL" id="CP123523">
    <property type="protein sequence ID" value="WGM06402.1"/>
    <property type="molecule type" value="Genomic_DNA"/>
</dbReference>
<protein>
    <recommendedName>
        <fullName evidence="2 9">Acyl-homoserine-lactone synthase</fullName>
        <ecNumber evidence="1 9">2.3.1.184</ecNumber>
    </recommendedName>
    <alternativeName>
        <fullName evidence="9">Autoinducer synthesis protein</fullName>
    </alternativeName>
</protein>
<proteinExistence type="inferred from homology"/>
<evidence type="ECO:0000313" key="13">
    <source>
        <dbReference type="EMBL" id="WGM06402.1"/>
    </source>
</evidence>
<dbReference type="SUPFAM" id="SSF55729">
    <property type="entry name" value="Acyl-CoA N-acyltransferases (Nat)"/>
    <property type="match status" value="1"/>
</dbReference>
<evidence type="ECO:0000313" key="10">
    <source>
        <dbReference type="EMBL" id="QBY42247.1"/>
    </source>
</evidence>
<dbReference type="Proteomes" id="UP001177597">
    <property type="component" value="Chromosome"/>
</dbReference>
<evidence type="ECO:0000313" key="12">
    <source>
        <dbReference type="EMBL" id="WGM02139.1"/>
    </source>
</evidence>
<evidence type="ECO:0000256" key="9">
    <source>
        <dbReference type="RuleBase" id="RU361135"/>
    </source>
</evidence>
<dbReference type="PANTHER" id="PTHR39322">
    <property type="entry name" value="ACYL-HOMOSERINE-LACTONE SYNTHASE"/>
    <property type="match status" value="1"/>
</dbReference>
<evidence type="ECO:0000313" key="14">
    <source>
        <dbReference type="Proteomes" id="UP000295134"/>
    </source>
</evidence>
<reference evidence="10 14" key="1">
    <citation type="submission" date="2019-03" db="EMBL/GenBank/DDBJ databases">
        <title>Long-read sequencing reveals hyperdense prophage content in a complex bacterial symbiont genome.</title>
        <authorList>
            <person name="Frost C.L."/>
            <person name="Siozios S."/>
            <person name="Nadal-Jimenez P."/>
            <person name="Brockhurst M.A."/>
            <person name="King K.C."/>
            <person name="Darby A.C."/>
            <person name="Hurst G.D.D."/>
        </authorList>
    </citation>
    <scope>NUCLEOTIDE SEQUENCE [LARGE SCALE GENOMIC DNA]</scope>
    <source>
        <strain evidence="10 14">FIN</strain>
    </source>
</reference>